<dbReference type="HAMAP" id="MF_00114">
    <property type="entry name" value="DeoC_type1"/>
    <property type="match status" value="1"/>
</dbReference>
<comment type="similarity">
    <text evidence="1 7">Belongs to the DeoC/FbaB aldolase family. DeoC type 1 subfamily.</text>
</comment>
<dbReference type="PANTHER" id="PTHR10889">
    <property type="entry name" value="DEOXYRIBOSE-PHOSPHATE ALDOLASE"/>
    <property type="match status" value="1"/>
</dbReference>
<protein>
    <recommendedName>
        <fullName evidence="7">Deoxyribose-phosphate aldolase</fullName>
        <shortName evidence="7">DERA</shortName>
        <ecNumber evidence="7">4.1.2.4</ecNumber>
    </recommendedName>
    <alternativeName>
        <fullName evidence="7">2-deoxy-D-ribose 5-phosphate aldolase</fullName>
    </alternativeName>
    <alternativeName>
        <fullName evidence="7">Phosphodeoxyriboaldolase</fullName>
        <shortName evidence="7">Deoxyriboaldolase</shortName>
    </alternativeName>
</protein>
<dbReference type="InterPro" id="IPR013785">
    <property type="entry name" value="Aldolase_TIM"/>
</dbReference>
<name>A0A317DCV5_9ACTN</name>
<dbReference type="OrthoDB" id="6579831at2"/>
<dbReference type="Gene3D" id="3.20.20.70">
    <property type="entry name" value="Aldolase class I"/>
    <property type="match status" value="1"/>
</dbReference>
<dbReference type="Proteomes" id="UP000246050">
    <property type="component" value="Unassembled WGS sequence"/>
</dbReference>
<comment type="subcellular location">
    <subcellularLocation>
        <location evidence="7">Cytoplasm</location>
    </subcellularLocation>
</comment>
<evidence type="ECO:0000313" key="8">
    <source>
        <dbReference type="EMBL" id="PWR12274.1"/>
    </source>
</evidence>
<keyword evidence="4 7" id="KW-0704">Schiff base</keyword>
<dbReference type="AlphaFoldDB" id="A0A317DCV5"/>
<comment type="catalytic activity">
    <reaction evidence="5 7">
        <text>2-deoxy-D-ribose 5-phosphate = D-glyceraldehyde 3-phosphate + acetaldehyde</text>
        <dbReference type="Rhea" id="RHEA:12821"/>
        <dbReference type="ChEBI" id="CHEBI:15343"/>
        <dbReference type="ChEBI" id="CHEBI:59776"/>
        <dbReference type="ChEBI" id="CHEBI:62877"/>
        <dbReference type="EC" id="4.1.2.4"/>
    </reaction>
</comment>
<evidence type="ECO:0000256" key="6">
    <source>
        <dbReference type="ARBA" id="ARBA00056337"/>
    </source>
</evidence>
<evidence type="ECO:0000256" key="1">
    <source>
        <dbReference type="ARBA" id="ARBA00010936"/>
    </source>
</evidence>
<dbReference type="FunFam" id="3.20.20.70:FF:000044">
    <property type="entry name" value="Deoxyribose-phosphate aldolase"/>
    <property type="match status" value="1"/>
</dbReference>
<organism evidence="8 9">
    <name type="scientific">Micromonospora sicca</name>
    <dbReference type="NCBI Taxonomy" id="2202420"/>
    <lineage>
        <taxon>Bacteria</taxon>
        <taxon>Bacillati</taxon>
        <taxon>Actinomycetota</taxon>
        <taxon>Actinomycetes</taxon>
        <taxon>Micromonosporales</taxon>
        <taxon>Micromonosporaceae</taxon>
        <taxon>Micromonospora</taxon>
    </lineage>
</organism>
<comment type="function">
    <text evidence="6 7">Catalyzes a reversible aldol reaction between acetaldehyde and D-glyceraldehyde 3-phosphate to generate 2-deoxy-D-ribose 5-phosphate.</text>
</comment>
<dbReference type="InterPro" id="IPR002915">
    <property type="entry name" value="DeoC/FbaB/LacD_aldolase"/>
</dbReference>
<dbReference type="GO" id="GO:0016052">
    <property type="term" value="P:carbohydrate catabolic process"/>
    <property type="evidence" value="ECO:0007669"/>
    <property type="project" value="TreeGrafter"/>
</dbReference>
<comment type="pathway">
    <text evidence="7">Carbohydrate degradation; 2-deoxy-D-ribose 1-phosphate degradation; D-glyceraldehyde 3-phosphate and acetaldehyde from 2-deoxy-alpha-D-ribose 1-phosphate: step 2/2.</text>
</comment>
<dbReference type="PIRSF" id="PIRSF001357">
    <property type="entry name" value="DeoC"/>
    <property type="match status" value="1"/>
</dbReference>
<dbReference type="RefSeq" id="WP_109803864.1">
    <property type="nucleotide sequence ID" value="NZ_QGKS01000294.1"/>
</dbReference>
<proteinExistence type="inferred from homology"/>
<sequence>MATFTPESVTVAQIAKLIDHSLLRPELTDDDVREGCGLAARYHVASVCVRPGDVVLAVDLLRGTDVLVGTVAGFPHGGTTTRIKAAEAALAVGQGAAEVDMVINIGCLRSGKLAEVEADIRAVVAAADGATVKVILENAYLTAEQIVAGCQAAERAGAHFVKTSTGFANGGATMDDLALMRSAVSPAIEVKAAGGVPTLDTLLAMAAIGVTRFGAIATAAILDDLAHRQEHGRPAAGAVASGGAY</sequence>
<evidence type="ECO:0000313" key="9">
    <source>
        <dbReference type="Proteomes" id="UP000246050"/>
    </source>
</evidence>
<feature type="active site" description="Schiff-base intermediate with acetaldehyde" evidence="7">
    <location>
        <position position="162"/>
    </location>
</feature>
<dbReference type="InterPro" id="IPR011343">
    <property type="entry name" value="DeoC"/>
</dbReference>
<dbReference type="EMBL" id="QGKS01000294">
    <property type="protein sequence ID" value="PWR12274.1"/>
    <property type="molecule type" value="Genomic_DNA"/>
</dbReference>
<keyword evidence="3 7" id="KW-0456">Lyase</keyword>
<dbReference type="GO" id="GO:0004139">
    <property type="term" value="F:deoxyribose-phosphate aldolase activity"/>
    <property type="evidence" value="ECO:0007669"/>
    <property type="project" value="UniProtKB-UniRule"/>
</dbReference>
<dbReference type="UniPathway" id="UPA00002">
    <property type="reaction ID" value="UER00468"/>
</dbReference>
<evidence type="ECO:0000256" key="2">
    <source>
        <dbReference type="ARBA" id="ARBA00022490"/>
    </source>
</evidence>
<dbReference type="GO" id="GO:0009264">
    <property type="term" value="P:deoxyribonucleotide catabolic process"/>
    <property type="evidence" value="ECO:0007669"/>
    <property type="project" value="UniProtKB-UniRule"/>
</dbReference>
<evidence type="ECO:0000256" key="5">
    <source>
        <dbReference type="ARBA" id="ARBA00048791"/>
    </source>
</evidence>
<comment type="caution">
    <text evidence="8">The sequence shown here is derived from an EMBL/GenBank/DDBJ whole genome shotgun (WGS) entry which is preliminary data.</text>
</comment>
<evidence type="ECO:0000256" key="3">
    <source>
        <dbReference type="ARBA" id="ARBA00023239"/>
    </source>
</evidence>
<feature type="active site" description="Proton donor/acceptor" evidence="7">
    <location>
        <position position="191"/>
    </location>
</feature>
<evidence type="ECO:0000256" key="4">
    <source>
        <dbReference type="ARBA" id="ARBA00023270"/>
    </source>
</evidence>
<dbReference type="EC" id="4.1.2.4" evidence="7"/>
<dbReference type="CDD" id="cd00959">
    <property type="entry name" value="DeoC"/>
    <property type="match status" value="1"/>
</dbReference>
<dbReference type="NCBIfam" id="TIGR00126">
    <property type="entry name" value="deoC"/>
    <property type="match status" value="1"/>
</dbReference>
<dbReference type="InterPro" id="IPR028581">
    <property type="entry name" value="DeoC_typeI"/>
</dbReference>
<evidence type="ECO:0000256" key="7">
    <source>
        <dbReference type="HAMAP-Rule" id="MF_00114"/>
    </source>
</evidence>
<dbReference type="SMART" id="SM01133">
    <property type="entry name" value="DeoC"/>
    <property type="match status" value="1"/>
</dbReference>
<dbReference type="GO" id="GO:0006018">
    <property type="term" value="P:2-deoxyribose 1-phosphate catabolic process"/>
    <property type="evidence" value="ECO:0007669"/>
    <property type="project" value="UniProtKB-UniRule"/>
</dbReference>
<feature type="active site" description="Proton donor/acceptor" evidence="7">
    <location>
        <position position="100"/>
    </location>
</feature>
<dbReference type="GO" id="GO:0005737">
    <property type="term" value="C:cytoplasm"/>
    <property type="evidence" value="ECO:0007669"/>
    <property type="project" value="UniProtKB-SubCell"/>
</dbReference>
<dbReference type="PANTHER" id="PTHR10889:SF1">
    <property type="entry name" value="DEOXYRIBOSE-PHOSPHATE ALDOLASE"/>
    <property type="match status" value="1"/>
</dbReference>
<dbReference type="SUPFAM" id="SSF51569">
    <property type="entry name" value="Aldolase"/>
    <property type="match status" value="1"/>
</dbReference>
<reference evidence="8 9" key="1">
    <citation type="submission" date="2018-05" db="EMBL/GenBank/DDBJ databases">
        <title>Micromonosporas from Atacama Desert.</title>
        <authorList>
            <person name="Carro L."/>
            <person name="Golinska P."/>
            <person name="Klenk H.-P."/>
            <person name="Goodfellow M."/>
        </authorList>
    </citation>
    <scope>NUCLEOTIDE SEQUENCE [LARGE SCALE GENOMIC DNA]</scope>
    <source>
        <strain evidence="8 9">4G51</strain>
    </source>
</reference>
<keyword evidence="2 7" id="KW-0963">Cytoplasm</keyword>
<accession>A0A317DCV5</accession>
<dbReference type="Pfam" id="PF01791">
    <property type="entry name" value="DeoC"/>
    <property type="match status" value="1"/>
</dbReference>
<gene>
    <name evidence="7 8" type="primary">deoC</name>
    <name evidence="8" type="ORF">DKT69_24600</name>
</gene>